<evidence type="ECO:0000256" key="2">
    <source>
        <dbReference type="ARBA" id="ARBA00022692"/>
    </source>
</evidence>
<evidence type="ECO:0000313" key="10">
    <source>
        <dbReference type="Proteomes" id="UP001148786"/>
    </source>
</evidence>
<proteinExistence type="predicted"/>
<evidence type="ECO:0000256" key="8">
    <source>
        <dbReference type="SAM" id="Phobius"/>
    </source>
</evidence>
<feature type="transmembrane region" description="Helical" evidence="8">
    <location>
        <begin position="21"/>
        <end position="40"/>
    </location>
</feature>
<accession>A0A9W8N0K4</accession>
<evidence type="ECO:0000256" key="6">
    <source>
        <dbReference type="ARBA" id="ARBA00023136"/>
    </source>
</evidence>
<evidence type="ECO:0000256" key="3">
    <source>
        <dbReference type="ARBA" id="ARBA00022824"/>
    </source>
</evidence>
<comment type="caution">
    <text evidence="9">The sequence shown here is derived from an EMBL/GenBank/DDBJ whole genome shotgun (WGS) entry which is preliminary data.</text>
</comment>
<dbReference type="CDD" id="cd23995">
    <property type="entry name" value="Seipin_BSCL2_like"/>
    <property type="match status" value="1"/>
</dbReference>
<dbReference type="PANTHER" id="PTHR21212">
    <property type="entry name" value="BERNARDINELLI-SEIP CONGENITAL LIPODYSTROPHY 2 HOMOLOG BSCL2 PROTEIN"/>
    <property type="match status" value="1"/>
</dbReference>
<evidence type="ECO:0000256" key="5">
    <source>
        <dbReference type="ARBA" id="ARBA00023098"/>
    </source>
</evidence>
<dbReference type="Pfam" id="PF06775">
    <property type="entry name" value="Seipin"/>
    <property type="match status" value="1"/>
</dbReference>
<feature type="transmembrane region" description="Helical" evidence="8">
    <location>
        <begin position="236"/>
        <end position="263"/>
    </location>
</feature>
<dbReference type="GO" id="GO:0140042">
    <property type="term" value="P:lipid droplet formation"/>
    <property type="evidence" value="ECO:0007669"/>
    <property type="project" value="UniProtKB-ARBA"/>
</dbReference>
<evidence type="ECO:0000256" key="4">
    <source>
        <dbReference type="ARBA" id="ARBA00022989"/>
    </source>
</evidence>
<evidence type="ECO:0000313" key="9">
    <source>
        <dbReference type="EMBL" id="KAJ3516455.1"/>
    </source>
</evidence>
<reference evidence="9" key="1">
    <citation type="submission" date="2022-07" db="EMBL/GenBank/DDBJ databases">
        <title>Genome Sequence of Agrocybe chaxingu.</title>
        <authorList>
            <person name="Buettner E."/>
        </authorList>
    </citation>
    <scope>NUCLEOTIDE SEQUENCE</scope>
    <source>
        <strain evidence="9">MP-N11</strain>
    </source>
</reference>
<dbReference type="AlphaFoldDB" id="A0A9W8N0K4"/>
<dbReference type="InterPro" id="IPR009617">
    <property type="entry name" value="Seipin"/>
</dbReference>
<keyword evidence="10" id="KW-1185">Reference proteome</keyword>
<dbReference type="PANTHER" id="PTHR21212:SF0">
    <property type="entry name" value="SEIPIN"/>
    <property type="match status" value="1"/>
</dbReference>
<evidence type="ECO:0000256" key="1">
    <source>
        <dbReference type="ARBA" id="ARBA00004477"/>
    </source>
</evidence>
<feature type="transmembrane region" description="Helical" evidence="8">
    <location>
        <begin position="52"/>
        <end position="77"/>
    </location>
</feature>
<keyword evidence="4 8" id="KW-1133">Transmembrane helix</keyword>
<organism evidence="9 10">
    <name type="scientific">Agrocybe chaxingu</name>
    <dbReference type="NCBI Taxonomy" id="84603"/>
    <lineage>
        <taxon>Eukaryota</taxon>
        <taxon>Fungi</taxon>
        <taxon>Dikarya</taxon>
        <taxon>Basidiomycota</taxon>
        <taxon>Agaricomycotina</taxon>
        <taxon>Agaricomycetes</taxon>
        <taxon>Agaricomycetidae</taxon>
        <taxon>Agaricales</taxon>
        <taxon>Agaricineae</taxon>
        <taxon>Strophariaceae</taxon>
        <taxon>Agrocybe</taxon>
    </lineage>
</organism>
<sequence>MSERVAARRNKNAAADDETPGLLLKIASVPLNLLLTLLSSGFSALRPFAPRLIPLLVCSFFIPLVVFLSVSAGWFVWKGLSVSWEAPLYLQYGDGISPYAFAQLPKLATQQKYDISADLVLPYTESNTMLGNFMTSLTLSTTSNKTLAYVRRAAIALPARSSLIFFKPVTACVTVPLLDSFISSTPNVVAHIEIGRRDGWTTLWDGQGREVSVAQASLRGLAVPHGIRGIAIRFPLLSSLAAAGIFLFILSLVLGSCILPLVLPSVPDEENDEVDEKETKPKVESRDSNGVSTSQGEREGRRRRRSRSNKGQGERTIKTEPSVQTMPSAAESSSRGLRRRSSKPAILADDEDASPSS</sequence>
<keyword evidence="6 8" id="KW-0472">Membrane</keyword>
<feature type="compositionally biased region" description="Acidic residues" evidence="7">
    <location>
        <begin position="348"/>
        <end position="357"/>
    </location>
</feature>
<protein>
    <submittedName>
        <fullName evidence="9">Uncharacterized protein</fullName>
    </submittedName>
</protein>
<keyword evidence="2 8" id="KW-0812">Transmembrane</keyword>
<dbReference type="EMBL" id="JANKHO010000054">
    <property type="protein sequence ID" value="KAJ3516455.1"/>
    <property type="molecule type" value="Genomic_DNA"/>
</dbReference>
<dbReference type="OrthoDB" id="3990054at2759"/>
<feature type="region of interest" description="Disordered" evidence="7">
    <location>
        <begin position="268"/>
        <end position="357"/>
    </location>
</feature>
<feature type="compositionally biased region" description="Basic and acidic residues" evidence="7">
    <location>
        <begin position="277"/>
        <end position="287"/>
    </location>
</feature>
<feature type="compositionally biased region" description="Polar residues" evidence="7">
    <location>
        <begin position="319"/>
        <end position="331"/>
    </location>
</feature>
<keyword evidence="3" id="KW-0256">Endoplasmic reticulum</keyword>
<dbReference type="GO" id="GO:0006629">
    <property type="term" value="P:lipid metabolic process"/>
    <property type="evidence" value="ECO:0007669"/>
    <property type="project" value="UniProtKB-KW"/>
</dbReference>
<dbReference type="Proteomes" id="UP001148786">
    <property type="component" value="Unassembled WGS sequence"/>
</dbReference>
<gene>
    <name evidence="9" type="ORF">NLJ89_g1106</name>
</gene>
<evidence type="ECO:0000256" key="7">
    <source>
        <dbReference type="SAM" id="MobiDB-lite"/>
    </source>
</evidence>
<dbReference type="GO" id="GO:0005789">
    <property type="term" value="C:endoplasmic reticulum membrane"/>
    <property type="evidence" value="ECO:0007669"/>
    <property type="project" value="UniProtKB-SubCell"/>
</dbReference>
<name>A0A9W8N0K4_9AGAR</name>
<comment type="subcellular location">
    <subcellularLocation>
        <location evidence="1">Endoplasmic reticulum membrane</location>
        <topology evidence="1">Multi-pass membrane protein</topology>
    </subcellularLocation>
</comment>
<keyword evidence="5" id="KW-0443">Lipid metabolism</keyword>